<dbReference type="KEGG" id="char:116223472"/>
<feature type="coiled-coil region" evidence="2">
    <location>
        <begin position="9"/>
        <end position="43"/>
    </location>
</feature>
<dbReference type="InterPro" id="IPR033989">
    <property type="entry name" value="CD209-like_CTLD"/>
</dbReference>
<sequence>MGTKHTAERDLQEMNMDQLQLTNNNLTQERDHFQARNTNLTTEKNYLMAKNTILTAEKEMLQKASGWRCSDSSCYYISTNLKTWSDSRQHCMDLGGHLVIIDSEEEQKFVSGFKKRVWIGAMKTEGTWTWVDGKVLGNAGYWAKGEPNDSGGKENCVEIKFRGDPLNTWNDGTCSLTNIYFCEKAM</sequence>
<keyword evidence="4" id="KW-1185">Reference proteome</keyword>
<dbReference type="InterPro" id="IPR001304">
    <property type="entry name" value="C-type_lectin-like"/>
</dbReference>
<reference evidence="5" key="1">
    <citation type="submission" date="2025-08" db="UniProtKB">
        <authorList>
            <consortium name="RefSeq"/>
        </authorList>
    </citation>
    <scope>IDENTIFICATION</scope>
</reference>
<dbReference type="PROSITE" id="PS50041">
    <property type="entry name" value="C_TYPE_LECTIN_2"/>
    <property type="match status" value="1"/>
</dbReference>
<keyword evidence="2" id="KW-0175">Coiled coil</keyword>
<dbReference type="Pfam" id="PF00059">
    <property type="entry name" value="Lectin_C"/>
    <property type="match status" value="1"/>
</dbReference>
<dbReference type="PANTHER" id="PTHR22803">
    <property type="entry name" value="MANNOSE, PHOSPHOLIPASE, LECTIN RECEPTOR RELATED"/>
    <property type="match status" value="1"/>
</dbReference>
<protein>
    <submittedName>
        <fullName evidence="5">C-type lectin domain family 4 member K-like</fullName>
    </submittedName>
</protein>
<accession>A0A8M1KSU2</accession>
<feature type="domain" description="C-type lectin" evidence="3">
    <location>
        <begin position="70"/>
        <end position="183"/>
    </location>
</feature>
<dbReference type="CDD" id="cd03590">
    <property type="entry name" value="CLECT_DC-SIGN_like"/>
    <property type="match status" value="1"/>
</dbReference>
<dbReference type="SMART" id="SM00034">
    <property type="entry name" value="CLECT"/>
    <property type="match status" value="1"/>
</dbReference>
<evidence type="ECO:0000256" key="1">
    <source>
        <dbReference type="ARBA" id="ARBA00022734"/>
    </source>
</evidence>
<keyword evidence="1" id="KW-0430">Lectin</keyword>
<dbReference type="GeneID" id="116223472"/>
<proteinExistence type="predicted"/>
<evidence type="ECO:0000313" key="5">
    <source>
        <dbReference type="RefSeq" id="XP_042565715.1"/>
    </source>
</evidence>
<gene>
    <name evidence="5" type="primary">LOC116223472</name>
</gene>
<evidence type="ECO:0000259" key="3">
    <source>
        <dbReference type="PROSITE" id="PS50041"/>
    </source>
</evidence>
<dbReference type="InterPro" id="IPR050111">
    <property type="entry name" value="C-type_lectin/snaclec_domain"/>
</dbReference>
<dbReference type="Proteomes" id="UP000515152">
    <property type="component" value="Chromosome 14"/>
</dbReference>
<organism evidence="4 5">
    <name type="scientific">Clupea harengus</name>
    <name type="common">Atlantic herring</name>
    <dbReference type="NCBI Taxonomy" id="7950"/>
    <lineage>
        <taxon>Eukaryota</taxon>
        <taxon>Metazoa</taxon>
        <taxon>Chordata</taxon>
        <taxon>Craniata</taxon>
        <taxon>Vertebrata</taxon>
        <taxon>Euteleostomi</taxon>
        <taxon>Actinopterygii</taxon>
        <taxon>Neopterygii</taxon>
        <taxon>Teleostei</taxon>
        <taxon>Clupei</taxon>
        <taxon>Clupeiformes</taxon>
        <taxon>Clupeoidei</taxon>
        <taxon>Clupeidae</taxon>
        <taxon>Clupea</taxon>
    </lineage>
</organism>
<dbReference type="RefSeq" id="XP_042565715.1">
    <property type="nucleotide sequence ID" value="XM_042709781.1"/>
</dbReference>
<evidence type="ECO:0000313" key="4">
    <source>
        <dbReference type="Proteomes" id="UP000515152"/>
    </source>
</evidence>
<dbReference type="OrthoDB" id="6337382at2759"/>
<dbReference type="AlphaFoldDB" id="A0A8M1KSU2"/>
<dbReference type="GO" id="GO:0030246">
    <property type="term" value="F:carbohydrate binding"/>
    <property type="evidence" value="ECO:0007669"/>
    <property type="project" value="UniProtKB-KW"/>
</dbReference>
<evidence type="ECO:0000256" key="2">
    <source>
        <dbReference type="SAM" id="Coils"/>
    </source>
</evidence>
<name>A0A8M1KSU2_CLUHA</name>